<dbReference type="CDD" id="cd00093">
    <property type="entry name" value="HTH_XRE"/>
    <property type="match status" value="1"/>
</dbReference>
<dbReference type="PROSITE" id="PS50943">
    <property type="entry name" value="HTH_CROC1"/>
    <property type="match status" value="1"/>
</dbReference>
<name>A0A1X7BT09_9RHOB</name>
<dbReference type="InterPro" id="IPR001387">
    <property type="entry name" value="Cro/C1-type_HTH"/>
</dbReference>
<dbReference type="Gene3D" id="1.10.260.40">
    <property type="entry name" value="lambda repressor-like DNA-binding domains"/>
    <property type="match status" value="1"/>
</dbReference>
<evidence type="ECO:0000313" key="3">
    <source>
        <dbReference type="Proteomes" id="UP000193224"/>
    </source>
</evidence>
<evidence type="ECO:0000259" key="1">
    <source>
        <dbReference type="PROSITE" id="PS50943"/>
    </source>
</evidence>
<dbReference type="Proteomes" id="UP000193224">
    <property type="component" value="Unassembled WGS sequence"/>
</dbReference>
<feature type="domain" description="HTH cro/C1-type" evidence="1">
    <location>
        <begin position="28"/>
        <end position="51"/>
    </location>
</feature>
<gene>
    <name evidence="2" type="ORF">ROA7745_02544</name>
</gene>
<organism evidence="2 3">
    <name type="scientific">Roseovarius aestuarii</name>
    <dbReference type="NCBI Taxonomy" id="475083"/>
    <lineage>
        <taxon>Bacteria</taxon>
        <taxon>Pseudomonadati</taxon>
        <taxon>Pseudomonadota</taxon>
        <taxon>Alphaproteobacteria</taxon>
        <taxon>Rhodobacterales</taxon>
        <taxon>Roseobacteraceae</taxon>
        <taxon>Roseovarius</taxon>
    </lineage>
</organism>
<dbReference type="InterPro" id="IPR010982">
    <property type="entry name" value="Lambda_DNA-bd_dom_sf"/>
</dbReference>
<dbReference type="GO" id="GO:0003677">
    <property type="term" value="F:DNA binding"/>
    <property type="evidence" value="ECO:0007669"/>
    <property type="project" value="InterPro"/>
</dbReference>
<keyword evidence="3" id="KW-1185">Reference proteome</keyword>
<dbReference type="EMBL" id="FWXB01000009">
    <property type="protein sequence ID" value="SMC12714.1"/>
    <property type="molecule type" value="Genomic_DNA"/>
</dbReference>
<dbReference type="OrthoDB" id="8481084at2"/>
<dbReference type="Pfam" id="PF09722">
    <property type="entry name" value="Xre_MbcA_ParS_C"/>
    <property type="match status" value="1"/>
</dbReference>
<dbReference type="RefSeq" id="WP_085800666.1">
    <property type="nucleotide sequence ID" value="NZ_FWXB01000009.1"/>
</dbReference>
<proteinExistence type="predicted"/>
<sequence length="126" mass="13344">MNALAERIDNINPEPGRVVAKAAFNAAQELGLSQRDLAQAIGVSEATVSRMKGGGYALQGKPFELATCIIRIFRSLDTIAGADPDTIRGWMGNGNDDLNGVPRKMLAQATGLVTVMNYLDAARAPT</sequence>
<evidence type="ECO:0000313" key="2">
    <source>
        <dbReference type="EMBL" id="SMC12714.1"/>
    </source>
</evidence>
<accession>A0A1X7BT09</accession>
<dbReference type="SUPFAM" id="SSF47413">
    <property type="entry name" value="lambda repressor-like DNA-binding domains"/>
    <property type="match status" value="1"/>
</dbReference>
<reference evidence="2 3" key="1">
    <citation type="submission" date="2017-03" db="EMBL/GenBank/DDBJ databases">
        <authorList>
            <person name="Afonso C.L."/>
            <person name="Miller P.J."/>
            <person name="Scott M.A."/>
            <person name="Spackman E."/>
            <person name="Goraichik I."/>
            <person name="Dimitrov K.M."/>
            <person name="Suarez D.L."/>
            <person name="Swayne D.E."/>
        </authorList>
    </citation>
    <scope>NUCLEOTIDE SEQUENCE [LARGE SCALE GENOMIC DNA]</scope>
    <source>
        <strain evidence="2 3">CECT 7745</strain>
    </source>
</reference>
<dbReference type="InterPro" id="IPR024467">
    <property type="entry name" value="Xre/MbcA/ParS-like_toxin-bd"/>
</dbReference>
<dbReference type="InterPro" id="IPR046847">
    <property type="entry name" value="Xre-like_HTH"/>
</dbReference>
<dbReference type="AlphaFoldDB" id="A0A1X7BT09"/>
<protein>
    <submittedName>
        <fullName evidence="2">Helix-turn-helix protein</fullName>
    </submittedName>
</protein>
<dbReference type="Pfam" id="PF20432">
    <property type="entry name" value="Xre-like-HTH"/>
    <property type="match status" value="1"/>
</dbReference>